<feature type="region of interest" description="Disordered" evidence="12">
    <location>
        <begin position="109"/>
        <end position="143"/>
    </location>
</feature>
<dbReference type="CDD" id="cd11659">
    <property type="entry name" value="SANT_CDC5_II"/>
    <property type="match status" value="1"/>
</dbReference>
<comment type="similarity">
    <text evidence="1">Belongs to the CEF1 family.</text>
</comment>
<dbReference type="PANTHER" id="PTHR45885">
    <property type="entry name" value="CELL DIVISION CYCLE 5-LIKE PROTEIN"/>
    <property type="match status" value="1"/>
</dbReference>
<dbReference type="PROSITE" id="PS50090">
    <property type="entry name" value="MYB_LIKE"/>
    <property type="match status" value="2"/>
</dbReference>
<evidence type="ECO:0000256" key="4">
    <source>
        <dbReference type="ARBA" id="ARBA00022737"/>
    </source>
</evidence>
<dbReference type="InterPro" id="IPR021786">
    <property type="entry name" value="Cdc5p/Cef1_C"/>
</dbReference>
<sequence length="815" mass="90696">MRIMIKGGVWKNTEDEILKAAVMKYGLNQWARISSLLVRKSAKQCKSRWYEWLDPAIKKTEWTREEDEKLLHLAKLMPTQWRTIAPIVGRTPAQCLERYEKLLDAAAAKDDSYDPADDPRRLRPGEIDPNPEAKPARPDPIDMDEDEKEMLSEARARLANTRGKKAKRKAREKQLEAARRLAQLQKKRELRAAGIEMKERAKRRRGIDYNKEVAFEKKPAMGFFDTGAEDDRTKEIGREFRPTTLEDMEGRRRKDIEANLLKQDIAKAKQKEQTDQPAAVAKALELNDAAAMRRRGRMMLPAPQVTDQELEAIARGEGAAGMDVDTEGAGGDATRRLLGDYQTPARFATPMRTPRAVTASGQDRVMLEAQNLSRLQQGQTPLLGGENPQLHDSDFSGITPKSSLAATPHPLAAGATPLPGATPALTGSTPGRAIAGISSTPSVAGTPLRGPGGAPGATPMRTPIRDQLGLNDPEFAGSEASQREMRLREAAERDNLRSGLAGLPAPKNEYQIMVPEMPEDGDMDEEVRQEDAADVAARKRAAAKAREEAELRQRTQVLQRGLLRPVSLMYGPEVKAGADSHSQKEAAELMLYSEMQALLEHDAAKYPIKESKKDKRKRERPAPGPGPVLEPVAEDEKAAALAILKDELEHVRRAMGHESISAEEYADMAAAIEKDFIYLPSRQRYERSASATNSDRLESIQSDFHGVRKQMETEAMRAAKLEQRLEVLTKGYVTREAALRRSIETTWETLQAAQQELACFRALAQRESRSLPERKRAAEVRLTSQLQREDELQKKYKQLASDLADAKKAVMQAAA</sequence>
<feature type="domain" description="Myb-like" evidence="13">
    <location>
        <begin position="54"/>
        <end position="103"/>
    </location>
</feature>
<keyword evidence="3" id="KW-0747">Spliceosome</keyword>
<feature type="region of interest" description="Disordered" evidence="12">
    <location>
        <begin position="603"/>
        <end position="633"/>
    </location>
</feature>
<evidence type="ECO:0000259" key="13">
    <source>
        <dbReference type="PROSITE" id="PS50090"/>
    </source>
</evidence>
<dbReference type="PANTHER" id="PTHR45885:SF1">
    <property type="entry name" value="CELL DIVISION CYCLE 5-LIKE PROTEIN"/>
    <property type="match status" value="1"/>
</dbReference>
<protein>
    <submittedName>
        <fullName evidence="15">Uncharacterized protein</fullName>
    </submittedName>
</protein>
<dbReference type="InterPro" id="IPR001005">
    <property type="entry name" value="SANT/Myb"/>
</dbReference>
<evidence type="ECO:0000256" key="8">
    <source>
        <dbReference type="ARBA" id="ARBA00023187"/>
    </source>
</evidence>
<dbReference type="CDD" id="cd00167">
    <property type="entry name" value="SANT"/>
    <property type="match status" value="1"/>
</dbReference>
<dbReference type="InterPro" id="IPR009057">
    <property type="entry name" value="Homeodomain-like_sf"/>
</dbReference>
<keyword evidence="16" id="KW-1185">Reference proteome</keyword>
<gene>
    <name evidence="15" type="ORF">CVIRNUC_002149</name>
</gene>
<keyword evidence="7" id="KW-0238">DNA-binding</keyword>
<feature type="compositionally biased region" description="Basic and acidic residues" evidence="12">
    <location>
        <begin position="109"/>
        <end position="126"/>
    </location>
</feature>
<feature type="region of interest" description="Disordered" evidence="12">
    <location>
        <begin position="379"/>
        <end position="480"/>
    </location>
</feature>
<keyword evidence="2" id="KW-0507">mRNA processing</keyword>
<evidence type="ECO:0000256" key="2">
    <source>
        <dbReference type="ARBA" id="ARBA00022664"/>
    </source>
</evidence>
<dbReference type="FunFam" id="1.10.10.60:FF:000021">
    <property type="entry name" value="CDC5 cell division cycle 5-like"/>
    <property type="match status" value="1"/>
</dbReference>
<dbReference type="Proteomes" id="UP001314263">
    <property type="component" value="Unassembled WGS sequence"/>
</dbReference>
<feature type="domain" description="Myb-like" evidence="13">
    <location>
        <begin position="2"/>
        <end position="53"/>
    </location>
</feature>
<evidence type="ECO:0000256" key="1">
    <source>
        <dbReference type="ARBA" id="ARBA00010506"/>
    </source>
</evidence>
<dbReference type="InterPro" id="IPR017930">
    <property type="entry name" value="Myb_dom"/>
</dbReference>
<evidence type="ECO:0000256" key="9">
    <source>
        <dbReference type="ARBA" id="ARBA00023204"/>
    </source>
</evidence>
<name>A0AAV1HY80_9CHLO</name>
<evidence type="ECO:0000256" key="5">
    <source>
        <dbReference type="ARBA" id="ARBA00022763"/>
    </source>
</evidence>
<dbReference type="GO" id="GO:0000398">
    <property type="term" value="P:mRNA splicing, via spliceosome"/>
    <property type="evidence" value="ECO:0007669"/>
    <property type="project" value="InterPro"/>
</dbReference>
<evidence type="ECO:0000256" key="6">
    <source>
        <dbReference type="ARBA" id="ARBA00023054"/>
    </source>
</evidence>
<keyword evidence="10" id="KW-0539">Nucleus</keyword>
<dbReference type="Pfam" id="PF00249">
    <property type="entry name" value="Myb_DNA-binding"/>
    <property type="match status" value="2"/>
</dbReference>
<evidence type="ECO:0000313" key="15">
    <source>
        <dbReference type="EMBL" id="CAK0752475.1"/>
    </source>
</evidence>
<dbReference type="Gene3D" id="1.10.10.60">
    <property type="entry name" value="Homeodomain-like"/>
    <property type="match status" value="2"/>
</dbReference>
<dbReference type="FunFam" id="1.10.10.60:FF:000091">
    <property type="entry name" value="CDC5 cell division cycle 5-like"/>
    <property type="match status" value="1"/>
</dbReference>
<dbReference type="SUPFAM" id="SSF46689">
    <property type="entry name" value="Homeodomain-like"/>
    <property type="match status" value="1"/>
</dbReference>
<dbReference type="InterPro" id="IPR047240">
    <property type="entry name" value="SANT_CDC5L_II"/>
</dbReference>
<feature type="domain" description="HTH myb-type" evidence="14">
    <location>
        <begin position="58"/>
        <end position="107"/>
    </location>
</feature>
<comment type="caution">
    <text evidence="15">The sequence shown here is derived from an EMBL/GenBank/DDBJ whole genome shotgun (WGS) entry which is preliminary data.</text>
</comment>
<keyword evidence="9" id="KW-0234">DNA repair</keyword>
<dbReference type="SMART" id="SM00717">
    <property type="entry name" value="SANT"/>
    <property type="match status" value="2"/>
</dbReference>
<keyword evidence="11" id="KW-0131">Cell cycle</keyword>
<accession>A0AAV1HY80</accession>
<organism evidence="15 16">
    <name type="scientific">Coccomyxa viridis</name>
    <dbReference type="NCBI Taxonomy" id="1274662"/>
    <lineage>
        <taxon>Eukaryota</taxon>
        <taxon>Viridiplantae</taxon>
        <taxon>Chlorophyta</taxon>
        <taxon>core chlorophytes</taxon>
        <taxon>Trebouxiophyceae</taxon>
        <taxon>Trebouxiophyceae incertae sedis</taxon>
        <taxon>Coccomyxaceae</taxon>
        <taxon>Coccomyxa</taxon>
    </lineage>
</organism>
<dbReference type="InterPro" id="IPR047242">
    <property type="entry name" value="CDC5L/Cef1"/>
</dbReference>
<evidence type="ECO:0000259" key="14">
    <source>
        <dbReference type="PROSITE" id="PS51294"/>
    </source>
</evidence>
<dbReference type="GO" id="GO:0000974">
    <property type="term" value="C:Prp19 complex"/>
    <property type="evidence" value="ECO:0007669"/>
    <property type="project" value="InterPro"/>
</dbReference>
<dbReference type="GO" id="GO:0005681">
    <property type="term" value="C:spliceosomal complex"/>
    <property type="evidence" value="ECO:0007669"/>
    <property type="project" value="UniProtKB-KW"/>
</dbReference>
<evidence type="ECO:0000256" key="7">
    <source>
        <dbReference type="ARBA" id="ARBA00023125"/>
    </source>
</evidence>
<keyword evidence="5" id="KW-0227">DNA damage</keyword>
<keyword evidence="8" id="KW-0508">mRNA splicing</keyword>
<dbReference type="PROSITE" id="PS51294">
    <property type="entry name" value="HTH_MYB"/>
    <property type="match status" value="2"/>
</dbReference>
<evidence type="ECO:0000256" key="12">
    <source>
        <dbReference type="SAM" id="MobiDB-lite"/>
    </source>
</evidence>
<dbReference type="GO" id="GO:0006355">
    <property type="term" value="P:regulation of DNA-templated transcription"/>
    <property type="evidence" value="ECO:0007669"/>
    <property type="project" value="UniProtKB-ARBA"/>
</dbReference>
<keyword evidence="4" id="KW-0677">Repeat</keyword>
<dbReference type="GO" id="GO:0006281">
    <property type="term" value="P:DNA repair"/>
    <property type="evidence" value="ECO:0007669"/>
    <property type="project" value="UniProtKB-KW"/>
</dbReference>
<evidence type="ECO:0000256" key="11">
    <source>
        <dbReference type="ARBA" id="ARBA00023306"/>
    </source>
</evidence>
<evidence type="ECO:0000256" key="10">
    <source>
        <dbReference type="ARBA" id="ARBA00023242"/>
    </source>
</evidence>
<evidence type="ECO:0000256" key="3">
    <source>
        <dbReference type="ARBA" id="ARBA00022728"/>
    </source>
</evidence>
<evidence type="ECO:0000313" key="16">
    <source>
        <dbReference type="Proteomes" id="UP001314263"/>
    </source>
</evidence>
<dbReference type="GO" id="GO:0003677">
    <property type="term" value="F:DNA binding"/>
    <property type="evidence" value="ECO:0007669"/>
    <property type="project" value="UniProtKB-KW"/>
</dbReference>
<dbReference type="AlphaFoldDB" id="A0AAV1HY80"/>
<keyword evidence="6" id="KW-0175">Coiled coil</keyword>
<feature type="domain" description="HTH myb-type" evidence="14">
    <location>
        <begin position="2"/>
        <end position="57"/>
    </location>
</feature>
<feature type="compositionally biased region" description="Low complexity" evidence="12">
    <location>
        <begin position="404"/>
        <end position="427"/>
    </location>
</feature>
<dbReference type="Pfam" id="PF11831">
    <property type="entry name" value="Myb_Cef"/>
    <property type="match status" value="1"/>
</dbReference>
<proteinExistence type="inferred from homology"/>
<feature type="compositionally biased region" description="Basic and acidic residues" evidence="12">
    <location>
        <begin position="603"/>
        <end position="613"/>
    </location>
</feature>
<dbReference type="EMBL" id="CAUYUE010000003">
    <property type="protein sequence ID" value="CAK0752475.1"/>
    <property type="molecule type" value="Genomic_DNA"/>
</dbReference>
<reference evidence="15 16" key="1">
    <citation type="submission" date="2023-10" db="EMBL/GenBank/DDBJ databases">
        <authorList>
            <person name="Maclean D."/>
            <person name="Macfadyen A."/>
        </authorList>
    </citation>
    <scope>NUCLEOTIDE SEQUENCE [LARGE SCALE GENOMIC DNA]</scope>
</reference>